<reference evidence="3" key="2">
    <citation type="journal article" date="2018" name="Nat. Commun.">
        <title>Extreme sensitivity to ultraviolet light in the fungal pathogen causing white-nose syndrome of bats.</title>
        <authorList>
            <person name="Palmer J.M."/>
            <person name="Drees K.P."/>
            <person name="Foster J.T."/>
            <person name="Lindner D.L."/>
        </authorList>
    </citation>
    <scope>NUCLEOTIDE SEQUENCE [LARGE SCALE GENOMIC DNA]</scope>
    <source>
        <strain evidence="3">UAMH 10579</strain>
    </source>
</reference>
<dbReference type="AlphaFoldDB" id="A0A1B8GKX6"/>
<accession>A0A1B8GKX6</accession>
<protein>
    <submittedName>
        <fullName evidence="2">Uncharacterized protein</fullName>
    </submittedName>
</protein>
<feature type="compositionally biased region" description="Pro residues" evidence="1">
    <location>
        <begin position="35"/>
        <end position="48"/>
    </location>
</feature>
<proteinExistence type="predicted"/>
<evidence type="ECO:0000313" key="2">
    <source>
        <dbReference type="EMBL" id="OBT96489.1"/>
    </source>
</evidence>
<dbReference type="EMBL" id="KV460228">
    <property type="protein sequence ID" value="OBT96489.1"/>
    <property type="molecule type" value="Genomic_DNA"/>
</dbReference>
<evidence type="ECO:0000256" key="1">
    <source>
        <dbReference type="SAM" id="MobiDB-lite"/>
    </source>
</evidence>
<dbReference type="STRING" id="342668.A0A1B8GKX6"/>
<gene>
    <name evidence="2" type="ORF">VE01_05717</name>
</gene>
<feature type="compositionally biased region" description="Low complexity" evidence="1">
    <location>
        <begin position="1"/>
        <end position="15"/>
    </location>
</feature>
<reference evidence="2 3" key="1">
    <citation type="submission" date="2016-03" db="EMBL/GenBank/DDBJ databases">
        <title>Comparative genomics of Pseudogymnoascus destructans, the fungus causing white-nose syndrome of bats.</title>
        <authorList>
            <person name="Palmer J.M."/>
            <person name="Drees K.P."/>
            <person name="Foster J.T."/>
            <person name="Lindner D.L."/>
        </authorList>
    </citation>
    <scope>NUCLEOTIDE SEQUENCE [LARGE SCALE GENOMIC DNA]</scope>
    <source>
        <strain evidence="2 3">UAMH 10579</strain>
    </source>
</reference>
<feature type="region of interest" description="Disordered" evidence="1">
    <location>
        <begin position="129"/>
        <end position="148"/>
    </location>
</feature>
<organism evidence="2 3">
    <name type="scientific">Pseudogymnoascus verrucosus</name>
    <dbReference type="NCBI Taxonomy" id="342668"/>
    <lineage>
        <taxon>Eukaryota</taxon>
        <taxon>Fungi</taxon>
        <taxon>Dikarya</taxon>
        <taxon>Ascomycota</taxon>
        <taxon>Pezizomycotina</taxon>
        <taxon>Leotiomycetes</taxon>
        <taxon>Thelebolales</taxon>
        <taxon>Thelebolaceae</taxon>
        <taxon>Pseudogymnoascus</taxon>
    </lineage>
</organism>
<feature type="compositionally biased region" description="Pro residues" evidence="1">
    <location>
        <begin position="61"/>
        <end position="70"/>
    </location>
</feature>
<feature type="region of interest" description="Disordered" evidence="1">
    <location>
        <begin position="1"/>
        <end position="94"/>
    </location>
</feature>
<feature type="compositionally biased region" description="Pro residues" evidence="1">
    <location>
        <begin position="16"/>
        <end position="26"/>
    </location>
</feature>
<dbReference type="Proteomes" id="UP000091956">
    <property type="component" value="Unassembled WGS sequence"/>
</dbReference>
<feature type="compositionally biased region" description="Pro residues" evidence="1">
    <location>
        <begin position="79"/>
        <end position="89"/>
    </location>
</feature>
<dbReference type="OrthoDB" id="309640at2759"/>
<keyword evidence="3" id="KW-1185">Reference proteome</keyword>
<evidence type="ECO:0000313" key="3">
    <source>
        <dbReference type="Proteomes" id="UP000091956"/>
    </source>
</evidence>
<dbReference type="RefSeq" id="XP_018130222.1">
    <property type="nucleotide sequence ID" value="XM_018275177.2"/>
</dbReference>
<sequence length="527" mass="58315">MRTPPRTLPGRRGTSPPGPVETPPPGGEGANTGPVTPPNNSPPLPPPGGGGTSSGQITPPDNSPPVPPPGGGGTGSGPITPPIHSPPPQANAQEKGVRIGNVPFTMLDRKFGRKDQDLLQQLINDLRHRGQRPEPAKKGPFSHLPPSQIRHVKGRLGNVVMAPDEDFVVRLLEPSRHTDGPQSDEFFDNLFTEANKIVTSFVVNNFGGFDIKPDELEGKRPWNEMNASPLFISLAELVQDVDPDDSKSWDSLLYDERKRCMMIMGMIARIFVDKVFSPLLFGCTPNQDTMLNALETDMAEKNSDDGFVRTKTRSRAIREVLDGEVLPVNFYDEVELLSLNIFGLFNPVSAYLEKYRMKHNLEVSIPTREEQFAALFDMVSGTAWLSICRRLHPDPIILRMSELGDEFKEDLHVVANYDEYCANKGRVLKLQYDRLGQEIENGLLKQKGVSVEELPPTEILKDRTWLVRTVVWPSVNIYSPVYGDGAGGQSGVSDYSIQKCEVAAQWVVPRNNRASVSPSLREWAKLT</sequence>
<dbReference type="GeneID" id="28839103"/>
<name>A0A1B8GKX6_9PEZI</name>